<dbReference type="NCBIfam" id="NF006803">
    <property type="entry name" value="PRK09311.1"/>
    <property type="match status" value="1"/>
</dbReference>
<keyword evidence="10" id="KW-0378">Hydrolase</keyword>
<dbReference type="HAMAP" id="MF_00180">
    <property type="entry name" value="RibB"/>
    <property type="match status" value="1"/>
</dbReference>
<dbReference type="InterPro" id="IPR017945">
    <property type="entry name" value="DHBP_synth_RibB-like_a/b_dom"/>
</dbReference>
<keyword evidence="13" id="KW-0342">GTP-binding</keyword>
<dbReference type="HAMAP" id="MF_00179">
    <property type="entry name" value="RibA"/>
    <property type="match status" value="1"/>
</dbReference>
<comment type="pathway">
    <text evidence="4">Cofactor biosynthesis; riboflavin biosynthesis; 5-amino-6-(D-ribitylamino)uracil from GTP: step 1/4.</text>
</comment>
<keyword evidence="8" id="KW-0479">Metal-binding</keyword>
<dbReference type="Gene3D" id="3.40.50.10990">
    <property type="entry name" value="GTP cyclohydrolase II"/>
    <property type="match status" value="1"/>
</dbReference>
<evidence type="ECO:0000256" key="5">
    <source>
        <dbReference type="ARBA" id="ARBA00004904"/>
    </source>
</evidence>
<evidence type="ECO:0000256" key="17">
    <source>
        <dbReference type="ARBA" id="ARBA00049295"/>
    </source>
</evidence>
<organism evidence="20">
    <name type="scientific">Compsopogon caeruleus</name>
    <dbReference type="NCBI Taxonomy" id="31354"/>
    <lineage>
        <taxon>Eukaryota</taxon>
        <taxon>Rhodophyta</taxon>
        <taxon>Compsopogonophyceae</taxon>
        <taxon>Compsopogonales</taxon>
        <taxon>Compsopogonaceae</taxon>
        <taxon>Compsopogon</taxon>
    </lineage>
</organism>
<feature type="region of interest" description="Disordered" evidence="18">
    <location>
        <begin position="420"/>
        <end position="452"/>
    </location>
</feature>
<evidence type="ECO:0000256" key="8">
    <source>
        <dbReference type="ARBA" id="ARBA00022723"/>
    </source>
</evidence>
<dbReference type="HAMAP" id="MF_01283">
    <property type="entry name" value="RibBA"/>
    <property type="match status" value="1"/>
</dbReference>
<sequence>MANDGNEEESRSTEWCFGERSVVAAFEALRRGEFVVVTDDQDRENEGDLIIAAEKATVDRIAFMVRHTSGVICVSMEDSDLKRLKLQAMVPQNEDPKGTAFTVTCDYRFGTTTGISAKDRSLTIRALADETSAAEDFHRPGHIFPLRYREGGVLKRAGHTEAAVDFCRIAGLRPVGVLCEIVNDDGSMARVPDLKKFCKENGLVLTSIADLVRYRRRSEKLVQRIGDEPARLPTRYGTFDAYAFRSVLDGEEHLALVLGGPFHQSLGPVLVRVHSECCTGDVFGSLRCDCGTQLDFAMREIAKRQRGVLVYLRGQEGRGIGLGHKMRAYVLQDRGRDTVEANQDLGLPIDSREYGVGAQILSDLGVQEMELMTNNPLKYRGLAGYGLSIQNRVQVEVTPNPENMRYLETKRAKLGHWLNQDNNESESTSQLPSDNQSQFDNDGERSSLIPEE</sequence>
<dbReference type="GO" id="GO:0005829">
    <property type="term" value="C:cytosol"/>
    <property type="evidence" value="ECO:0007669"/>
    <property type="project" value="TreeGrafter"/>
</dbReference>
<keyword evidence="9" id="KW-0547">Nucleotide-binding</keyword>
<keyword evidence="11" id="KW-0862">Zinc</keyword>
<keyword evidence="16" id="KW-0511">Multifunctional enzyme</keyword>
<keyword evidence="14" id="KW-0464">Manganese</keyword>
<dbReference type="GO" id="GO:0003935">
    <property type="term" value="F:GTP cyclohydrolase II activity"/>
    <property type="evidence" value="ECO:0007669"/>
    <property type="project" value="UniProtKB-EC"/>
</dbReference>
<keyword evidence="12" id="KW-0460">Magnesium</keyword>
<keyword evidence="7" id="KW-0686">Riboflavin biosynthesis</keyword>
<feature type="compositionally biased region" description="Polar residues" evidence="18">
    <location>
        <begin position="420"/>
        <end position="440"/>
    </location>
</feature>
<dbReference type="AlphaFoldDB" id="A0A7S1TFV8"/>
<evidence type="ECO:0000256" key="2">
    <source>
        <dbReference type="ARBA" id="ARBA00001946"/>
    </source>
</evidence>
<dbReference type="InterPro" id="IPR000422">
    <property type="entry name" value="DHBP_synthase_RibB"/>
</dbReference>
<evidence type="ECO:0000256" key="3">
    <source>
        <dbReference type="ARBA" id="ARBA00001947"/>
    </source>
</evidence>
<dbReference type="FunFam" id="3.40.50.10990:FF:000001">
    <property type="entry name" value="Riboflavin biosynthesis protein RibBA"/>
    <property type="match status" value="1"/>
</dbReference>
<dbReference type="PANTHER" id="PTHR21327">
    <property type="entry name" value="GTP CYCLOHYDROLASE II-RELATED"/>
    <property type="match status" value="1"/>
</dbReference>
<comment type="catalytic activity">
    <reaction evidence="17">
        <text>GTP + 4 H2O = 2,5-diamino-6-hydroxy-4-(5-phosphoribosylamino)-pyrimidine + formate + 2 phosphate + 3 H(+)</text>
        <dbReference type="Rhea" id="RHEA:23704"/>
        <dbReference type="ChEBI" id="CHEBI:15377"/>
        <dbReference type="ChEBI" id="CHEBI:15378"/>
        <dbReference type="ChEBI" id="CHEBI:15740"/>
        <dbReference type="ChEBI" id="CHEBI:37565"/>
        <dbReference type="ChEBI" id="CHEBI:43474"/>
        <dbReference type="ChEBI" id="CHEBI:58614"/>
        <dbReference type="EC" id="3.5.4.25"/>
    </reaction>
</comment>
<evidence type="ECO:0000256" key="18">
    <source>
        <dbReference type="SAM" id="MobiDB-lite"/>
    </source>
</evidence>
<dbReference type="InterPro" id="IPR036144">
    <property type="entry name" value="RibA-like_sf"/>
</dbReference>
<evidence type="ECO:0000256" key="15">
    <source>
        <dbReference type="ARBA" id="ARBA00023239"/>
    </source>
</evidence>
<dbReference type="GO" id="GO:0008686">
    <property type="term" value="F:3,4-dihydroxy-2-butanone-4-phosphate synthase activity"/>
    <property type="evidence" value="ECO:0007669"/>
    <property type="project" value="InterPro"/>
</dbReference>
<comment type="cofactor">
    <cofactor evidence="2">
        <name>Mg(2+)</name>
        <dbReference type="ChEBI" id="CHEBI:18420"/>
    </cofactor>
</comment>
<feature type="domain" description="GTP cyclohydrolase II" evidence="19">
    <location>
        <begin position="230"/>
        <end position="394"/>
    </location>
</feature>
<dbReference type="SUPFAM" id="SSF142695">
    <property type="entry name" value="RibA-like"/>
    <property type="match status" value="1"/>
</dbReference>
<comment type="similarity">
    <text evidence="6">In the N-terminal section; belongs to the DHBP synthase family.</text>
</comment>
<dbReference type="CDD" id="cd00641">
    <property type="entry name" value="GTP_cyclohydro2"/>
    <property type="match status" value="1"/>
</dbReference>
<evidence type="ECO:0000313" key="20">
    <source>
        <dbReference type="EMBL" id="CAD9235334.1"/>
    </source>
</evidence>
<evidence type="ECO:0000256" key="14">
    <source>
        <dbReference type="ARBA" id="ARBA00023211"/>
    </source>
</evidence>
<dbReference type="PANTHER" id="PTHR21327:SF18">
    <property type="entry name" value="3,4-DIHYDROXY-2-BUTANONE 4-PHOSPHATE SYNTHASE"/>
    <property type="match status" value="1"/>
</dbReference>
<reference evidence="20" key="1">
    <citation type="submission" date="2021-01" db="EMBL/GenBank/DDBJ databases">
        <authorList>
            <person name="Corre E."/>
            <person name="Pelletier E."/>
            <person name="Niang G."/>
            <person name="Scheremetjew M."/>
            <person name="Finn R."/>
            <person name="Kale V."/>
            <person name="Holt S."/>
            <person name="Cochrane G."/>
            <person name="Meng A."/>
            <person name="Brown T."/>
            <person name="Cohen L."/>
        </authorList>
    </citation>
    <scope>NUCLEOTIDE SEQUENCE</scope>
    <source>
        <strain evidence="20">SAG 36.94</strain>
    </source>
</reference>
<dbReference type="GO" id="GO:0009231">
    <property type="term" value="P:riboflavin biosynthetic process"/>
    <property type="evidence" value="ECO:0007669"/>
    <property type="project" value="UniProtKB-UniPathway"/>
</dbReference>
<comment type="cofactor">
    <cofactor evidence="3">
        <name>Zn(2+)</name>
        <dbReference type="ChEBI" id="CHEBI:29105"/>
    </cofactor>
</comment>
<evidence type="ECO:0000256" key="6">
    <source>
        <dbReference type="ARBA" id="ARBA00005520"/>
    </source>
</evidence>
<evidence type="ECO:0000256" key="9">
    <source>
        <dbReference type="ARBA" id="ARBA00022741"/>
    </source>
</evidence>
<dbReference type="UniPathway" id="UPA00275">
    <property type="reaction ID" value="UER00400"/>
</dbReference>
<evidence type="ECO:0000256" key="12">
    <source>
        <dbReference type="ARBA" id="ARBA00022842"/>
    </source>
</evidence>
<evidence type="ECO:0000256" key="10">
    <source>
        <dbReference type="ARBA" id="ARBA00022801"/>
    </source>
</evidence>
<evidence type="ECO:0000256" key="1">
    <source>
        <dbReference type="ARBA" id="ARBA00001936"/>
    </source>
</evidence>
<dbReference type="NCBIfam" id="TIGR00505">
    <property type="entry name" value="ribA"/>
    <property type="match status" value="1"/>
</dbReference>
<evidence type="ECO:0000256" key="13">
    <source>
        <dbReference type="ARBA" id="ARBA00023134"/>
    </source>
</evidence>
<dbReference type="Pfam" id="PF00925">
    <property type="entry name" value="GTP_cyclohydro2"/>
    <property type="match status" value="1"/>
</dbReference>
<dbReference type="FunFam" id="3.90.870.10:FF:000001">
    <property type="entry name" value="Riboflavin biosynthesis protein RibBA"/>
    <property type="match status" value="1"/>
</dbReference>
<evidence type="ECO:0000256" key="7">
    <source>
        <dbReference type="ARBA" id="ARBA00022619"/>
    </source>
</evidence>
<evidence type="ECO:0000256" key="4">
    <source>
        <dbReference type="ARBA" id="ARBA00004853"/>
    </source>
</evidence>
<dbReference type="PIRSF" id="PIRSF001259">
    <property type="entry name" value="RibA"/>
    <property type="match status" value="1"/>
</dbReference>
<dbReference type="InterPro" id="IPR032677">
    <property type="entry name" value="GTP_cyclohydro_II"/>
</dbReference>
<accession>A0A7S1TFV8</accession>
<dbReference type="NCBIfam" id="NF001591">
    <property type="entry name" value="PRK00393.1"/>
    <property type="match status" value="1"/>
</dbReference>
<dbReference type="EMBL" id="HBGH01013227">
    <property type="protein sequence ID" value="CAD9235334.1"/>
    <property type="molecule type" value="Transcribed_RNA"/>
</dbReference>
<dbReference type="NCBIfam" id="TIGR00506">
    <property type="entry name" value="ribB"/>
    <property type="match status" value="1"/>
</dbReference>
<dbReference type="GO" id="GO:0046872">
    <property type="term" value="F:metal ion binding"/>
    <property type="evidence" value="ECO:0007669"/>
    <property type="project" value="UniProtKB-KW"/>
</dbReference>
<protein>
    <recommendedName>
        <fullName evidence="19">GTP cyclohydrolase II domain-containing protein</fullName>
    </recommendedName>
</protein>
<comment type="cofactor">
    <cofactor evidence="1">
        <name>Mn(2+)</name>
        <dbReference type="ChEBI" id="CHEBI:29035"/>
    </cofactor>
</comment>
<dbReference type="SUPFAM" id="SSF55821">
    <property type="entry name" value="YrdC/RibB"/>
    <property type="match status" value="1"/>
</dbReference>
<name>A0A7S1TFV8_9RHOD</name>
<comment type="pathway">
    <text evidence="5">Cofactor biosynthesis; riboflavin biosynthesis; 2-hydroxy-3-oxobutyl phosphate from D-ribulose 5-phosphate: step 1/1.</text>
</comment>
<evidence type="ECO:0000256" key="16">
    <source>
        <dbReference type="ARBA" id="ARBA00023268"/>
    </source>
</evidence>
<dbReference type="GO" id="GO:0005525">
    <property type="term" value="F:GTP binding"/>
    <property type="evidence" value="ECO:0007669"/>
    <property type="project" value="UniProtKB-KW"/>
</dbReference>
<dbReference type="InterPro" id="IPR016299">
    <property type="entry name" value="Riboflavin_synth_RibBA"/>
</dbReference>
<evidence type="ECO:0000259" key="19">
    <source>
        <dbReference type="Pfam" id="PF00925"/>
    </source>
</evidence>
<keyword evidence="15" id="KW-0456">Lyase</keyword>
<evidence type="ECO:0000256" key="11">
    <source>
        <dbReference type="ARBA" id="ARBA00022833"/>
    </source>
</evidence>
<dbReference type="Pfam" id="PF00926">
    <property type="entry name" value="DHBP_synthase"/>
    <property type="match status" value="1"/>
</dbReference>
<dbReference type="Gene3D" id="3.90.870.10">
    <property type="entry name" value="DHBP synthase"/>
    <property type="match status" value="1"/>
</dbReference>
<gene>
    <name evidence="20" type="ORF">CCAE0312_LOCUS7425</name>
</gene>
<dbReference type="InterPro" id="IPR000926">
    <property type="entry name" value="RibA"/>
</dbReference>
<proteinExistence type="inferred from homology"/>